<comment type="caution">
    <text evidence="2">The sequence shown here is derived from an EMBL/GenBank/DDBJ whole genome shotgun (WGS) entry which is preliminary data.</text>
</comment>
<feature type="compositionally biased region" description="Basic and acidic residues" evidence="1">
    <location>
        <begin position="55"/>
        <end position="81"/>
    </location>
</feature>
<sequence length="134" mass="13839">MATREIRPQGGAVCTALLAMAFLLLVPLLGVDGPSGTAAASVTADRGATAVDFGPHADNRDSARDRARDGGRGCHEGENRAPRGALPAPERTSSPTFDGAAASYEPRDDVPVLPGTSPPDATSVDLYRTQVIRT</sequence>
<reference evidence="3" key="1">
    <citation type="journal article" date="2019" name="Int. J. Syst. Evol. Microbiol.">
        <title>The Global Catalogue of Microorganisms (GCM) 10K type strain sequencing project: providing services to taxonomists for standard genome sequencing and annotation.</title>
        <authorList>
            <consortium name="The Broad Institute Genomics Platform"/>
            <consortium name="The Broad Institute Genome Sequencing Center for Infectious Disease"/>
            <person name="Wu L."/>
            <person name="Ma J."/>
        </authorList>
    </citation>
    <scope>NUCLEOTIDE SEQUENCE [LARGE SCALE GENOMIC DNA]</scope>
    <source>
        <strain evidence="3">JCM 9092</strain>
    </source>
</reference>
<gene>
    <name evidence="2" type="ORF">GCM10010449_13560</name>
</gene>
<organism evidence="2 3">
    <name type="scientific">Streptomyces rectiviolaceus</name>
    <dbReference type="NCBI Taxonomy" id="332591"/>
    <lineage>
        <taxon>Bacteria</taxon>
        <taxon>Bacillati</taxon>
        <taxon>Actinomycetota</taxon>
        <taxon>Actinomycetes</taxon>
        <taxon>Kitasatosporales</taxon>
        <taxon>Streptomycetaceae</taxon>
        <taxon>Streptomyces</taxon>
    </lineage>
</organism>
<keyword evidence="3" id="KW-1185">Reference proteome</keyword>
<dbReference type="Proteomes" id="UP001501637">
    <property type="component" value="Unassembled WGS sequence"/>
</dbReference>
<name>A0ABP6M9D9_9ACTN</name>
<feature type="region of interest" description="Disordered" evidence="1">
    <location>
        <begin position="35"/>
        <end position="134"/>
    </location>
</feature>
<dbReference type="EMBL" id="BAAAUG010000022">
    <property type="protein sequence ID" value="GAA3091089.1"/>
    <property type="molecule type" value="Genomic_DNA"/>
</dbReference>
<protein>
    <recommendedName>
        <fullName evidence="4">Secreted protein</fullName>
    </recommendedName>
</protein>
<dbReference type="RefSeq" id="WP_344519538.1">
    <property type="nucleotide sequence ID" value="NZ_BAAAUG010000022.1"/>
</dbReference>
<accession>A0ABP6M9D9</accession>
<evidence type="ECO:0000313" key="2">
    <source>
        <dbReference type="EMBL" id="GAA3091089.1"/>
    </source>
</evidence>
<evidence type="ECO:0000256" key="1">
    <source>
        <dbReference type="SAM" id="MobiDB-lite"/>
    </source>
</evidence>
<evidence type="ECO:0008006" key="4">
    <source>
        <dbReference type="Google" id="ProtNLM"/>
    </source>
</evidence>
<evidence type="ECO:0000313" key="3">
    <source>
        <dbReference type="Proteomes" id="UP001501637"/>
    </source>
</evidence>
<proteinExistence type="predicted"/>